<organism evidence="2">
    <name type="scientific">hydrothermal vent metagenome</name>
    <dbReference type="NCBI Taxonomy" id="652676"/>
    <lineage>
        <taxon>unclassified sequences</taxon>
        <taxon>metagenomes</taxon>
        <taxon>ecological metagenomes</taxon>
    </lineage>
</organism>
<evidence type="ECO:0000313" key="2">
    <source>
        <dbReference type="EMBL" id="VAW88101.1"/>
    </source>
</evidence>
<gene>
    <name evidence="2" type="ORF">MNBD_GAMMA17-245</name>
</gene>
<evidence type="ECO:0000256" key="1">
    <source>
        <dbReference type="SAM" id="Phobius"/>
    </source>
</evidence>
<feature type="transmembrane region" description="Helical" evidence="1">
    <location>
        <begin position="12"/>
        <end position="28"/>
    </location>
</feature>
<accession>A0A3B0Z981</accession>
<feature type="transmembrane region" description="Helical" evidence="1">
    <location>
        <begin position="91"/>
        <end position="110"/>
    </location>
</feature>
<reference evidence="2" key="1">
    <citation type="submission" date="2018-06" db="EMBL/GenBank/DDBJ databases">
        <authorList>
            <person name="Zhirakovskaya E."/>
        </authorList>
    </citation>
    <scope>NUCLEOTIDE SEQUENCE</scope>
</reference>
<protein>
    <submittedName>
        <fullName evidence="2">Uncharacterized protein</fullName>
    </submittedName>
</protein>
<keyword evidence="1" id="KW-0812">Transmembrane</keyword>
<name>A0A3B0Z981_9ZZZZ</name>
<sequence length="143" mass="16366">MQQLHKTIKSNSLLWAITLILALLYALTMQHHLHVNGDHQHDHDQQQHSDQNIHHQTHFANIHDIEADSGHQHNNVEATAIDITPDGLSKYFSKILLAIALLTMLTIILSRSPLSQYLKRLNSEVLFIRWHIAPPPQLRAPPL</sequence>
<dbReference type="EMBL" id="UOFQ01000089">
    <property type="protein sequence ID" value="VAW88101.1"/>
    <property type="molecule type" value="Genomic_DNA"/>
</dbReference>
<proteinExistence type="predicted"/>
<keyword evidence="1" id="KW-1133">Transmembrane helix</keyword>
<dbReference type="AlphaFoldDB" id="A0A3B0Z981"/>
<keyword evidence="1" id="KW-0472">Membrane</keyword>